<dbReference type="Proteomes" id="UP000005580">
    <property type="component" value="Unassembled WGS sequence"/>
</dbReference>
<keyword evidence="2" id="KW-1185">Reference proteome</keyword>
<protein>
    <submittedName>
        <fullName evidence="1">Uncharacterized protein</fullName>
    </submittedName>
</protein>
<evidence type="ECO:0000313" key="2">
    <source>
        <dbReference type="Proteomes" id="UP000005580"/>
    </source>
</evidence>
<evidence type="ECO:0000313" key="1">
    <source>
        <dbReference type="EMBL" id="EFZ36848.1"/>
    </source>
</evidence>
<accession>E7RRG0</accession>
<dbReference type="AlphaFoldDB" id="E7RRG0"/>
<name>E7RRG0_9BACT</name>
<organism evidence="1 2">
    <name type="scientific">Hoylesella oralis ATCC 33269</name>
    <dbReference type="NCBI Taxonomy" id="873533"/>
    <lineage>
        <taxon>Bacteria</taxon>
        <taxon>Pseudomonadati</taxon>
        <taxon>Bacteroidota</taxon>
        <taxon>Bacteroidia</taxon>
        <taxon>Bacteroidales</taxon>
        <taxon>Prevotellaceae</taxon>
        <taxon>Hoylesella</taxon>
    </lineage>
</organism>
<reference evidence="1" key="1">
    <citation type="submission" date="2011-01" db="EMBL/GenBank/DDBJ databases">
        <authorList>
            <person name="Muzny D."/>
            <person name="Qin X."/>
            <person name="Buhay C."/>
            <person name="Dugan-Rocha S."/>
            <person name="Ding Y."/>
            <person name="Chen G."/>
            <person name="Hawes A."/>
            <person name="Holder M."/>
            <person name="Jhangiani S."/>
            <person name="Johnson A."/>
            <person name="Khan Z."/>
            <person name="Li Z."/>
            <person name="Liu W."/>
            <person name="Liu X."/>
            <person name="Perez L."/>
            <person name="Shen H."/>
            <person name="Wang Q."/>
            <person name="Watt J."/>
            <person name="Xi L."/>
            <person name="Xin Y."/>
            <person name="Zhou J."/>
            <person name="Deng J."/>
            <person name="Jiang H."/>
            <person name="Liu Y."/>
            <person name="Qu J."/>
            <person name="Song X.-Z."/>
            <person name="Zhang L."/>
            <person name="Villasana D."/>
            <person name="Johnson A."/>
            <person name="Liu J."/>
            <person name="Liyanage D."/>
            <person name="Lorensuhewa L."/>
            <person name="Robinson T."/>
            <person name="Song A."/>
            <person name="Song B.-B."/>
            <person name="Dinh H."/>
            <person name="Thornton R."/>
            <person name="Coyle M."/>
            <person name="Francisco L."/>
            <person name="Jackson L."/>
            <person name="Javaid M."/>
            <person name="Korchina V."/>
            <person name="Kovar C."/>
            <person name="Mata R."/>
            <person name="Mathew T."/>
            <person name="Ngo R."/>
            <person name="Nguyen L."/>
            <person name="Nguyen N."/>
            <person name="Okwuonu G."/>
            <person name="Ongeri F."/>
            <person name="Pham C."/>
            <person name="Simmons D."/>
            <person name="Wilczek-Boney K."/>
            <person name="Hale W."/>
            <person name="Jakkamsetti A."/>
            <person name="Pham P."/>
            <person name="Ruth R."/>
            <person name="San Lucas F."/>
            <person name="Warren J."/>
            <person name="Zhang J."/>
            <person name="Zhao Z."/>
            <person name="Zhou C."/>
            <person name="Zhu D."/>
            <person name="Lee S."/>
            <person name="Bess C."/>
            <person name="Blankenburg K."/>
            <person name="Forbes L."/>
            <person name="Fu Q."/>
            <person name="Gubbala S."/>
            <person name="Hirani K."/>
            <person name="Jayaseelan J.C."/>
            <person name="Lara F."/>
            <person name="Munidasa M."/>
            <person name="Palculict T."/>
            <person name="Patil S."/>
            <person name="Pu L.-L."/>
            <person name="Saada N."/>
            <person name="Tang L."/>
            <person name="Weissenberger G."/>
            <person name="Zhu Y."/>
            <person name="Hemphill L."/>
            <person name="Shang Y."/>
            <person name="Youmans B."/>
            <person name="Ayvaz T."/>
            <person name="Ross M."/>
            <person name="Santibanez J."/>
            <person name="Aqrawi P."/>
            <person name="Gross S."/>
            <person name="Joshi V."/>
            <person name="Fowler G."/>
            <person name="Nazareth L."/>
            <person name="Reid J."/>
            <person name="Worley K."/>
            <person name="Petrosino J."/>
            <person name="Highlander S."/>
            <person name="Gibbs R."/>
        </authorList>
    </citation>
    <scope>NUCLEOTIDE SEQUENCE [LARGE SCALE GENOMIC DNA]</scope>
    <source>
        <strain evidence="1">ATCC 33269</strain>
    </source>
</reference>
<dbReference type="EMBL" id="AEPE02000005">
    <property type="protein sequence ID" value="EFZ36848.1"/>
    <property type="molecule type" value="Genomic_DNA"/>
</dbReference>
<gene>
    <name evidence="1" type="ORF">HMPREF0663_11761</name>
</gene>
<comment type="caution">
    <text evidence="1">The sequence shown here is derived from an EMBL/GenBank/DDBJ whole genome shotgun (WGS) entry which is preliminary data.</text>
</comment>
<dbReference type="HOGENOM" id="CLU_2668048_0_0_10"/>
<sequence length="75" mass="8664">MAHQIQCCHIQYILSCKSTKKLCANGIYRRCIANRGPCYARKKYCLSCLHIVKSVTKNKSFLVLFRFSIVSLYAE</sequence>
<proteinExistence type="predicted"/>